<dbReference type="PANTHER" id="PTHR10947">
    <property type="entry name" value="PHENYLALANYL-TRNA SYNTHETASE BETA CHAIN AND LEUCINE-RICH REPEAT-CONTAINING PROTEIN 47"/>
    <property type="match status" value="1"/>
</dbReference>
<dbReference type="GO" id="GO:0000049">
    <property type="term" value="F:tRNA binding"/>
    <property type="evidence" value="ECO:0007669"/>
    <property type="project" value="UniProtKB-UniRule"/>
</dbReference>
<keyword evidence="12 15" id="KW-0648">Protein biosynthesis</keyword>
<feature type="binding site" evidence="15">
    <location>
        <position position="482"/>
    </location>
    <ligand>
        <name>Mg(2+)</name>
        <dbReference type="ChEBI" id="CHEBI:18420"/>
        <note>shared with alpha subunit</note>
    </ligand>
</feature>
<evidence type="ECO:0000256" key="7">
    <source>
        <dbReference type="ARBA" id="ARBA00022723"/>
    </source>
</evidence>
<feature type="domain" description="FDX-ACB" evidence="18">
    <location>
        <begin position="717"/>
        <end position="810"/>
    </location>
</feature>
<evidence type="ECO:0000256" key="4">
    <source>
        <dbReference type="ARBA" id="ARBA00022490"/>
    </source>
</evidence>
<dbReference type="GO" id="GO:0009328">
    <property type="term" value="C:phenylalanine-tRNA ligase complex"/>
    <property type="evidence" value="ECO:0007669"/>
    <property type="project" value="TreeGrafter"/>
</dbReference>
<evidence type="ECO:0000256" key="16">
    <source>
        <dbReference type="PROSITE-ProRule" id="PRU00209"/>
    </source>
</evidence>
<keyword evidence="8 15" id="KW-0547">Nucleotide-binding</keyword>
<keyword evidence="9 15" id="KW-0067">ATP-binding</keyword>
<dbReference type="HAMAP" id="MF_00283">
    <property type="entry name" value="Phe_tRNA_synth_beta1"/>
    <property type="match status" value="1"/>
</dbReference>
<dbReference type="FunFam" id="3.50.40.10:FF:000001">
    <property type="entry name" value="Phenylalanine--tRNA ligase beta subunit"/>
    <property type="match status" value="1"/>
</dbReference>
<feature type="domain" description="TRNA-binding" evidence="17">
    <location>
        <begin position="42"/>
        <end position="155"/>
    </location>
</feature>
<dbReference type="NCBIfam" id="NF045760">
    <property type="entry name" value="YtpR"/>
    <property type="match status" value="1"/>
</dbReference>
<dbReference type="SUPFAM" id="SSF56037">
    <property type="entry name" value="PheT/TilS domain"/>
    <property type="match status" value="1"/>
</dbReference>
<organism evidence="20 21">
    <name type="scientific">Chitinophaga caeni</name>
    <dbReference type="NCBI Taxonomy" id="2029983"/>
    <lineage>
        <taxon>Bacteria</taxon>
        <taxon>Pseudomonadati</taxon>
        <taxon>Bacteroidota</taxon>
        <taxon>Chitinophagia</taxon>
        <taxon>Chitinophagales</taxon>
        <taxon>Chitinophagaceae</taxon>
        <taxon>Chitinophaga</taxon>
    </lineage>
</organism>
<sequence length="811" mass="89223">MTISYNWLCDYLPVKPTPEELSVILTSIGLEVENLEKFESIKGSLEGLVIGEVLETAPHPNADKLKLTKVNVGGTEPLSIVCGAPNVAAGQKVVVATVGTTIYPQNAEPLTIKKAKIRGEESFGMICAEDEIGLGSGHDGIMVLDANLVPGTPAADIFKPAQDYIFEIGLTPNHMDAMSHIGVARDVCSYLSNHNDEGITYLAKKPEIPSVAQASTQFNINVHVENTAACPRYCGITLTGIKVGPSPAWMAERLTAIGVRPINNIVDITNYVLHETGQPLHAFDASKIQDNTIRVKNLPAGTPFITLDGKERKLDAADLMICDGKDTPLCIAGVFGGLSSGVTDDTAEIFLESALFAADGVRRTSLRHGLRTDAATRFEKGVDISNVPYALQRAVALMAALAGGSTASDLSDAYPKPVDKATVEVSFAYINKLSGHIYDPAKVIRILEALGFEILLNDGAQLKLAVPYHKTDISIPADIVEEVLRIDGLDNVPIPAMIQVAPSMAAQPNPEMVKEKIADYLASNGFNEIFTNSITNSQYFSEEVKATTVKMLNSLTVELDVMRPSMLETGLERIAYNINRKNEDLLFFEFGKTYRQKAVGEYEEKNHLALYLTGNKLPENWMHKPEAVDFFFLKGYVLNIMVQLGMQKFSWSESQYADLQQAYELKVKNRAVATIGSVHRAKLKAFDIKPTVWYADINWDEVLQLVQKSEKFYEEIPKFPAVRRDLALVLDKSVKFSDVEAATKAVKSNLLQQINLFDVFESEKLGNNKKSYAVSFTFLDPQKTLTDKEIDAVMDKLVQTYESKLQAIIRK</sequence>
<keyword evidence="11 16" id="KW-0694">RNA-binding</keyword>
<dbReference type="Gene3D" id="3.30.70.380">
    <property type="entry name" value="Ferrodoxin-fold anticodon-binding domain"/>
    <property type="match status" value="1"/>
</dbReference>
<evidence type="ECO:0000256" key="9">
    <source>
        <dbReference type="ARBA" id="ARBA00022840"/>
    </source>
</evidence>
<dbReference type="NCBIfam" id="TIGR00472">
    <property type="entry name" value="pheT_bact"/>
    <property type="match status" value="1"/>
</dbReference>
<dbReference type="SMART" id="SM00873">
    <property type="entry name" value="B3_4"/>
    <property type="match status" value="1"/>
</dbReference>
<dbReference type="Gene3D" id="3.30.930.10">
    <property type="entry name" value="Bira Bifunctional Protein, Domain 2"/>
    <property type="match status" value="1"/>
</dbReference>
<keyword evidence="4 15" id="KW-0963">Cytoplasm</keyword>
<comment type="subcellular location">
    <subcellularLocation>
        <location evidence="1 15">Cytoplasm</location>
    </subcellularLocation>
</comment>
<comment type="catalytic activity">
    <reaction evidence="14 15">
        <text>tRNA(Phe) + L-phenylalanine + ATP = L-phenylalanyl-tRNA(Phe) + AMP + diphosphate + H(+)</text>
        <dbReference type="Rhea" id="RHEA:19413"/>
        <dbReference type="Rhea" id="RHEA-COMP:9668"/>
        <dbReference type="Rhea" id="RHEA-COMP:9699"/>
        <dbReference type="ChEBI" id="CHEBI:15378"/>
        <dbReference type="ChEBI" id="CHEBI:30616"/>
        <dbReference type="ChEBI" id="CHEBI:33019"/>
        <dbReference type="ChEBI" id="CHEBI:58095"/>
        <dbReference type="ChEBI" id="CHEBI:78442"/>
        <dbReference type="ChEBI" id="CHEBI:78531"/>
        <dbReference type="ChEBI" id="CHEBI:456215"/>
        <dbReference type="EC" id="6.1.1.20"/>
    </reaction>
</comment>
<keyword evidence="21" id="KW-1185">Reference proteome</keyword>
<evidence type="ECO:0000259" key="17">
    <source>
        <dbReference type="PROSITE" id="PS50886"/>
    </source>
</evidence>
<dbReference type="Proteomes" id="UP000220133">
    <property type="component" value="Chromosome"/>
</dbReference>
<dbReference type="FunFam" id="2.40.50.140:FF:000045">
    <property type="entry name" value="Phenylalanine--tRNA ligase beta subunit"/>
    <property type="match status" value="1"/>
</dbReference>
<dbReference type="FunFam" id="3.30.70.380:FF:000001">
    <property type="entry name" value="Phenylalanine--tRNA ligase beta subunit"/>
    <property type="match status" value="1"/>
</dbReference>
<dbReference type="PROSITE" id="PS50886">
    <property type="entry name" value="TRBD"/>
    <property type="match status" value="1"/>
</dbReference>
<dbReference type="InterPro" id="IPR041616">
    <property type="entry name" value="PheRS_beta_core"/>
</dbReference>
<dbReference type="Gene3D" id="2.40.50.140">
    <property type="entry name" value="Nucleic acid-binding proteins"/>
    <property type="match status" value="1"/>
</dbReference>
<dbReference type="Pfam" id="PF01588">
    <property type="entry name" value="tRNA_bind"/>
    <property type="match status" value="1"/>
</dbReference>
<keyword evidence="6 15" id="KW-0436">Ligase</keyword>
<dbReference type="Gene3D" id="3.50.40.10">
    <property type="entry name" value="Phenylalanyl-trna Synthetase, Chain B, domain 3"/>
    <property type="match status" value="1"/>
</dbReference>
<evidence type="ECO:0000313" key="21">
    <source>
        <dbReference type="Proteomes" id="UP000220133"/>
    </source>
</evidence>
<dbReference type="Pfam" id="PF03147">
    <property type="entry name" value="FDX-ACB"/>
    <property type="match status" value="1"/>
</dbReference>
<reference evidence="20 21" key="1">
    <citation type="submission" date="2017-10" db="EMBL/GenBank/DDBJ databases">
        <title>Paenichitinophaga pekingensis gen. nov., sp. nov., isolated from activated sludge.</title>
        <authorList>
            <person name="Jin D."/>
            <person name="Kong X."/>
            <person name="Deng Y."/>
            <person name="Bai Z."/>
        </authorList>
    </citation>
    <scope>NUCLEOTIDE SEQUENCE [LARGE SCALE GENOMIC DNA]</scope>
    <source>
        <strain evidence="20 21">13</strain>
    </source>
</reference>
<dbReference type="KEGG" id="cbae:COR50_01695"/>
<proteinExistence type="inferred from homology"/>
<dbReference type="InterPro" id="IPR009061">
    <property type="entry name" value="DNA-bd_dom_put_sf"/>
</dbReference>
<dbReference type="InterPro" id="IPR020825">
    <property type="entry name" value="Phe-tRNA_synthase-like_B3/B4"/>
</dbReference>
<dbReference type="SMART" id="SM00896">
    <property type="entry name" value="FDX-ACB"/>
    <property type="match status" value="1"/>
</dbReference>
<evidence type="ECO:0000259" key="19">
    <source>
        <dbReference type="PROSITE" id="PS51483"/>
    </source>
</evidence>
<comment type="subunit">
    <text evidence="3 15">Tetramer of two alpha and two beta subunits.</text>
</comment>
<keyword evidence="13 15" id="KW-0030">Aminoacyl-tRNA synthetase</keyword>
<dbReference type="SUPFAM" id="SSF54991">
    <property type="entry name" value="Anticodon-binding domain of PheRS"/>
    <property type="match status" value="1"/>
</dbReference>
<dbReference type="GO" id="GO:0004826">
    <property type="term" value="F:phenylalanine-tRNA ligase activity"/>
    <property type="evidence" value="ECO:0007669"/>
    <property type="project" value="UniProtKB-UniRule"/>
</dbReference>
<comment type="similarity">
    <text evidence="2 15">Belongs to the phenylalanyl-tRNA synthetase beta subunit family. Type 1 subfamily.</text>
</comment>
<gene>
    <name evidence="15" type="primary">pheT</name>
    <name evidence="20" type="ORF">COR50_01695</name>
</gene>
<dbReference type="RefSeq" id="WP_098192368.1">
    <property type="nucleotide sequence ID" value="NZ_CP023777.1"/>
</dbReference>
<dbReference type="SUPFAM" id="SSF50249">
    <property type="entry name" value="Nucleic acid-binding proteins"/>
    <property type="match status" value="1"/>
</dbReference>
<evidence type="ECO:0000256" key="8">
    <source>
        <dbReference type="ARBA" id="ARBA00022741"/>
    </source>
</evidence>
<evidence type="ECO:0000256" key="6">
    <source>
        <dbReference type="ARBA" id="ARBA00022598"/>
    </source>
</evidence>
<feature type="binding site" evidence="15">
    <location>
        <position position="478"/>
    </location>
    <ligand>
        <name>Mg(2+)</name>
        <dbReference type="ChEBI" id="CHEBI:18420"/>
        <note>shared with alpha subunit</note>
    </ligand>
</feature>
<evidence type="ECO:0000256" key="12">
    <source>
        <dbReference type="ARBA" id="ARBA00022917"/>
    </source>
</evidence>
<keyword evidence="5 16" id="KW-0820">tRNA-binding</keyword>
<feature type="binding site" evidence="15">
    <location>
        <position position="472"/>
    </location>
    <ligand>
        <name>Mg(2+)</name>
        <dbReference type="ChEBI" id="CHEBI:18420"/>
        <note>shared with alpha subunit</note>
    </ligand>
</feature>
<dbReference type="InterPro" id="IPR033714">
    <property type="entry name" value="tRNA_bind_bactPheRS"/>
</dbReference>
<dbReference type="Pfam" id="PF17759">
    <property type="entry name" value="tRNA_synthFbeta"/>
    <property type="match status" value="1"/>
</dbReference>
<name>A0A291QPR2_9BACT</name>
<dbReference type="InterPro" id="IPR036690">
    <property type="entry name" value="Fdx_antiC-bd_sf"/>
</dbReference>
<dbReference type="AlphaFoldDB" id="A0A291QPR2"/>
<evidence type="ECO:0000256" key="13">
    <source>
        <dbReference type="ARBA" id="ARBA00023146"/>
    </source>
</evidence>
<keyword evidence="10 15" id="KW-0460">Magnesium</keyword>
<evidence type="ECO:0000256" key="1">
    <source>
        <dbReference type="ARBA" id="ARBA00004496"/>
    </source>
</evidence>
<dbReference type="InterPro" id="IPR002547">
    <property type="entry name" value="tRNA-bd_dom"/>
</dbReference>
<feature type="domain" description="B5" evidence="19">
    <location>
        <begin position="418"/>
        <end position="494"/>
    </location>
</feature>
<dbReference type="PROSITE" id="PS51483">
    <property type="entry name" value="B5"/>
    <property type="match status" value="1"/>
</dbReference>
<dbReference type="SUPFAM" id="SSF46955">
    <property type="entry name" value="Putative DNA-binding domain"/>
    <property type="match status" value="1"/>
</dbReference>
<dbReference type="InterPro" id="IPR005146">
    <property type="entry name" value="B3/B4_tRNA-bd"/>
</dbReference>
<dbReference type="PROSITE" id="PS51447">
    <property type="entry name" value="FDX_ACB"/>
    <property type="match status" value="1"/>
</dbReference>
<evidence type="ECO:0000256" key="3">
    <source>
        <dbReference type="ARBA" id="ARBA00011209"/>
    </source>
</evidence>
<evidence type="ECO:0000313" key="20">
    <source>
        <dbReference type="EMBL" id="ATL45978.1"/>
    </source>
</evidence>
<dbReference type="InterPro" id="IPR005121">
    <property type="entry name" value="Fdx_antiC-bd"/>
</dbReference>
<evidence type="ECO:0000256" key="5">
    <source>
        <dbReference type="ARBA" id="ARBA00022555"/>
    </source>
</evidence>
<dbReference type="CDD" id="cd00769">
    <property type="entry name" value="PheRS_beta_core"/>
    <property type="match status" value="1"/>
</dbReference>
<evidence type="ECO:0000259" key="18">
    <source>
        <dbReference type="PROSITE" id="PS51447"/>
    </source>
</evidence>
<accession>A0A291QPR2</accession>
<evidence type="ECO:0000256" key="11">
    <source>
        <dbReference type="ARBA" id="ARBA00022884"/>
    </source>
</evidence>
<dbReference type="InterPro" id="IPR012340">
    <property type="entry name" value="NA-bd_OB-fold"/>
</dbReference>
<dbReference type="GO" id="GO:0000287">
    <property type="term" value="F:magnesium ion binding"/>
    <property type="evidence" value="ECO:0007669"/>
    <property type="project" value="UniProtKB-UniRule"/>
</dbReference>
<keyword evidence="7 15" id="KW-0479">Metal-binding</keyword>
<comment type="cofactor">
    <cofactor evidence="15">
        <name>Mg(2+)</name>
        <dbReference type="ChEBI" id="CHEBI:18420"/>
    </cofactor>
    <text evidence="15">Binds 2 magnesium ions per tetramer.</text>
</comment>
<dbReference type="PANTHER" id="PTHR10947:SF0">
    <property type="entry name" value="PHENYLALANINE--TRNA LIGASE BETA SUBUNIT"/>
    <property type="match status" value="1"/>
</dbReference>
<dbReference type="CDD" id="cd02796">
    <property type="entry name" value="tRNA_bind_bactPheRS"/>
    <property type="match status" value="1"/>
</dbReference>
<dbReference type="OrthoDB" id="9805455at2"/>
<feature type="binding site" evidence="15">
    <location>
        <position position="481"/>
    </location>
    <ligand>
        <name>Mg(2+)</name>
        <dbReference type="ChEBI" id="CHEBI:18420"/>
        <note>shared with alpha subunit</note>
    </ligand>
</feature>
<evidence type="ECO:0000256" key="14">
    <source>
        <dbReference type="ARBA" id="ARBA00049255"/>
    </source>
</evidence>
<dbReference type="Pfam" id="PF03483">
    <property type="entry name" value="B3_4"/>
    <property type="match status" value="1"/>
</dbReference>
<dbReference type="EMBL" id="CP023777">
    <property type="protein sequence ID" value="ATL45978.1"/>
    <property type="molecule type" value="Genomic_DNA"/>
</dbReference>
<dbReference type="Gene3D" id="3.30.56.10">
    <property type="match status" value="2"/>
</dbReference>
<dbReference type="InterPro" id="IPR045060">
    <property type="entry name" value="Phe-tRNA-ligase_IIc_bsu"/>
</dbReference>
<dbReference type="Pfam" id="PF03484">
    <property type="entry name" value="B5"/>
    <property type="match status" value="1"/>
</dbReference>
<evidence type="ECO:0000256" key="15">
    <source>
        <dbReference type="HAMAP-Rule" id="MF_00283"/>
    </source>
</evidence>
<dbReference type="InterPro" id="IPR005147">
    <property type="entry name" value="tRNA_synthase_B5-dom"/>
</dbReference>
<evidence type="ECO:0000256" key="10">
    <source>
        <dbReference type="ARBA" id="ARBA00022842"/>
    </source>
</evidence>
<evidence type="ECO:0000256" key="2">
    <source>
        <dbReference type="ARBA" id="ARBA00008653"/>
    </source>
</evidence>
<dbReference type="InterPro" id="IPR045864">
    <property type="entry name" value="aa-tRNA-synth_II/BPL/LPL"/>
</dbReference>
<dbReference type="SUPFAM" id="SSF55681">
    <property type="entry name" value="Class II aaRS and biotin synthetases"/>
    <property type="match status" value="1"/>
</dbReference>
<dbReference type="GO" id="GO:0006432">
    <property type="term" value="P:phenylalanyl-tRNA aminoacylation"/>
    <property type="evidence" value="ECO:0007669"/>
    <property type="project" value="UniProtKB-UniRule"/>
</dbReference>
<protein>
    <recommendedName>
        <fullName evidence="15">Phenylalanine--tRNA ligase beta subunit</fullName>
        <ecNumber evidence="15">6.1.1.20</ecNumber>
    </recommendedName>
    <alternativeName>
        <fullName evidence="15">Phenylalanyl-tRNA synthetase beta subunit</fullName>
        <shortName evidence="15">PheRS</shortName>
    </alternativeName>
</protein>
<dbReference type="GO" id="GO:0005524">
    <property type="term" value="F:ATP binding"/>
    <property type="evidence" value="ECO:0007669"/>
    <property type="project" value="UniProtKB-UniRule"/>
</dbReference>
<dbReference type="SMART" id="SM00874">
    <property type="entry name" value="B5"/>
    <property type="match status" value="1"/>
</dbReference>
<dbReference type="InterPro" id="IPR004532">
    <property type="entry name" value="Phe-tRNA-ligase_IIc_bsu_bact"/>
</dbReference>
<dbReference type="EC" id="6.1.1.20" evidence="15"/>